<dbReference type="InterPro" id="IPR017703">
    <property type="entry name" value="YgfZ/GCV_T_CS"/>
</dbReference>
<protein>
    <submittedName>
        <fullName evidence="2">tRNA-modifying protein YgfZ</fullName>
    </submittedName>
</protein>
<evidence type="ECO:0000259" key="1">
    <source>
        <dbReference type="Pfam" id="PF01571"/>
    </source>
</evidence>
<dbReference type="GeneID" id="300402456"/>
<sequence>MNSQWRELLPQAAAASSSDAQARAAQFAALQSGSFAALAHDTGLIAVTGADAESFLHGQLTNDVEHLKPAQARLSGYCSAKGRLLATFLMWRDATADATIYLAGAADVQAAVQKRLSMFVLRAKAKLTDATATHVLLQVGGPAAEAVLTQTFAALPAVSLAAVHGTLGDAPTTLVRLPDAGSARALPRYLWSVPVAQAAQVWAALQASPGLVVVDSALTAWLDVHSGVANIVTATQEQFVPQMVNWEVVGGVSFRKGCYPGQEVVARSQYRGTIKRRLHLAHVAEGGAAPVPAQELVEVSDPDQPCGMVVQAATAPNGGYDLLVELKLAAREANDVRLGSADGPALQFSELPYEIFDPTEAPASSASAAAAS</sequence>
<dbReference type="OrthoDB" id="9796287at2"/>
<dbReference type="PANTHER" id="PTHR22602:SF0">
    <property type="entry name" value="TRANSFERASE CAF17, MITOCHONDRIAL-RELATED"/>
    <property type="match status" value="1"/>
</dbReference>
<evidence type="ECO:0000313" key="2">
    <source>
        <dbReference type="EMBL" id="VVD66641.1"/>
    </source>
</evidence>
<feature type="domain" description="GCVT N-terminal" evidence="1">
    <location>
        <begin position="43"/>
        <end position="153"/>
    </location>
</feature>
<dbReference type="NCBIfam" id="TIGR03317">
    <property type="entry name" value="ygfZ_signature"/>
    <property type="match status" value="1"/>
</dbReference>
<dbReference type="Gene3D" id="2.40.30.160">
    <property type="match status" value="1"/>
</dbReference>
<dbReference type="InterPro" id="IPR045179">
    <property type="entry name" value="YgfZ/GcvT"/>
</dbReference>
<gene>
    <name evidence="2" type="primary">ygfZ</name>
    <name evidence="2" type="ORF">PPN31114_00388</name>
</gene>
<dbReference type="SUPFAM" id="SSF101790">
    <property type="entry name" value="Aminomethyltransferase beta-barrel domain"/>
    <property type="match status" value="1"/>
</dbReference>
<dbReference type="RefSeq" id="WP_150677803.1">
    <property type="nucleotide sequence ID" value="NZ_CABPSK010000001.1"/>
</dbReference>
<dbReference type="InterPro" id="IPR029043">
    <property type="entry name" value="GcvT/YgfZ_C"/>
</dbReference>
<dbReference type="EMBL" id="CABPSK010000001">
    <property type="protein sequence ID" value="VVD66641.1"/>
    <property type="molecule type" value="Genomic_DNA"/>
</dbReference>
<evidence type="ECO:0000313" key="3">
    <source>
        <dbReference type="Proteomes" id="UP000366945"/>
    </source>
</evidence>
<keyword evidence="3" id="KW-1185">Reference proteome</keyword>
<dbReference type="AlphaFoldDB" id="A0A5E4RV20"/>
<dbReference type="Pfam" id="PF01571">
    <property type="entry name" value="GCV_T"/>
    <property type="match status" value="1"/>
</dbReference>
<reference evidence="2 3" key="1">
    <citation type="submission" date="2019-08" db="EMBL/GenBank/DDBJ databases">
        <authorList>
            <person name="Peeters C."/>
        </authorList>
    </citation>
    <scope>NUCLEOTIDE SEQUENCE [LARGE SCALE GENOMIC DNA]</scope>
    <source>
        <strain evidence="2 3">LMG 31114</strain>
    </source>
</reference>
<dbReference type="InterPro" id="IPR006222">
    <property type="entry name" value="GCVT_N"/>
</dbReference>
<dbReference type="SUPFAM" id="SSF103025">
    <property type="entry name" value="Folate-binding domain"/>
    <property type="match status" value="1"/>
</dbReference>
<proteinExistence type="predicted"/>
<organism evidence="2 3">
    <name type="scientific">Pandoraea pneumonica</name>
    <dbReference type="NCBI Taxonomy" id="2508299"/>
    <lineage>
        <taxon>Bacteria</taxon>
        <taxon>Pseudomonadati</taxon>
        <taxon>Pseudomonadota</taxon>
        <taxon>Betaproteobacteria</taxon>
        <taxon>Burkholderiales</taxon>
        <taxon>Burkholderiaceae</taxon>
        <taxon>Pandoraea</taxon>
    </lineage>
</organism>
<dbReference type="PANTHER" id="PTHR22602">
    <property type="entry name" value="TRANSFERASE CAF17, MITOCHONDRIAL-RELATED"/>
    <property type="match status" value="1"/>
</dbReference>
<name>A0A5E4RV20_9BURK</name>
<dbReference type="GO" id="GO:0016226">
    <property type="term" value="P:iron-sulfur cluster assembly"/>
    <property type="evidence" value="ECO:0007669"/>
    <property type="project" value="TreeGrafter"/>
</dbReference>
<dbReference type="Gene3D" id="3.30.70.1400">
    <property type="entry name" value="Aminomethyltransferase beta-barrel domains"/>
    <property type="match status" value="1"/>
</dbReference>
<accession>A0A5E4RV20</accession>
<dbReference type="Gene3D" id="3.30.70.1630">
    <property type="match status" value="1"/>
</dbReference>
<dbReference type="Proteomes" id="UP000366945">
    <property type="component" value="Unassembled WGS sequence"/>
</dbReference>